<dbReference type="InterPro" id="IPR004101">
    <property type="entry name" value="Mur_ligase_C"/>
</dbReference>
<feature type="domain" description="Mur ligase C-terminal" evidence="5">
    <location>
        <begin position="272"/>
        <end position="399"/>
    </location>
</feature>
<dbReference type="SUPFAM" id="SSF53623">
    <property type="entry name" value="MurD-like peptide ligases, catalytic domain"/>
    <property type="match status" value="1"/>
</dbReference>
<feature type="transmembrane region" description="Helical" evidence="4">
    <location>
        <begin position="64"/>
        <end position="87"/>
    </location>
</feature>
<dbReference type="PANTHER" id="PTHR43024">
    <property type="entry name" value="UDP-N-ACETYLMURAMOYL-TRIPEPTIDE--D-ALANYL-D-ALANINE LIGASE"/>
    <property type="match status" value="1"/>
</dbReference>
<dbReference type="EMBL" id="PFED01000053">
    <property type="protein sequence ID" value="PJE63105.1"/>
    <property type="molecule type" value="Genomic_DNA"/>
</dbReference>
<comment type="caution">
    <text evidence="6">The sequence shown here is derived from an EMBL/GenBank/DDBJ whole genome shotgun (WGS) entry which is preliminary data.</text>
</comment>
<evidence type="ECO:0000256" key="2">
    <source>
        <dbReference type="ARBA" id="ARBA00022741"/>
    </source>
</evidence>
<evidence type="ECO:0000313" key="7">
    <source>
        <dbReference type="Proteomes" id="UP000229554"/>
    </source>
</evidence>
<evidence type="ECO:0000256" key="1">
    <source>
        <dbReference type="ARBA" id="ARBA00022598"/>
    </source>
</evidence>
<keyword evidence="1" id="KW-0436">Ligase</keyword>
<protein>
    <recommendedName>
        <fullName evidence="5">Mur ligase C-terminal domain-containing protein</fullName>
    </recommendedName>
</protein>
<gene>
    <name evidence="6" type="ORF">COU88_01320</name>
</gene>
<dbReference type="InterPro" id="IPR036615">
    <property type="entry name" value="Mur_ligase_C_dom_sf"/>
</dbReference>
<dbReference type="Proteomes" id="UP000229554">
    <property type="component" value="Unassembled WGS sequence"/>
</dbReference>
<keyword evidence="3" id="KW-0067">ATP-binding</keyword>
<evidence type="ECO:0000259" key="5">
    <source>
        <dbReference type="Pfam" id="PF02875"/>
    </source>
</evidence>
<reference evidence="7" key="1">
    <citation type="submission" date="2017-09" db="EMBL/GenBank/DDBJ databases">
        <title>Depth-based differentiation of microbial function through sediment-hosted aquifers and enrichment of novel symbionts in the deep terrestrial subsurface.</title>
        <authorList>
            <person name="Probst A.J."/>
            <person name="Ladd B."/>
            <person name="Jarett J.K."/>
            <person name="Geller-Mcgrath D.E."/>
            <person name="Sieber C.M.K."/>
            <person name="Emerson J.B."/>
            <person name="Anantharaman K."/>
            <person name="Thomas B.C."/>
            <person name="Malmstrom R."/>
            <person name="Stieglmeier M."/>
            <person name="Klingl A."/>
            <person name="Woyke T."/>
            <person name="Ryan C.M."/>
            <person name="Banfield J.F."/>
        </authorList>
    </citation>
    <scope>NUCLEOTIDE SEQUENCE [LARGE SCALE GENOMIC DNA]</scope>
</reference>
<keyword evidence="4" id="KW-0812">Transmembrane</keyword>
<keyword evidence="4" id="KW-0472">Membrane</keyword>
<dbReference type="GO" id="GO:0016881">
    <property type="term" value="F:acid-amino acid ligase activity"/>
    <property type="evidence" value="ECO:0007669"/>
    <property type="project" value="InterPro"/>
</dbReference>
<dbReference type="InterPro" id="IPR051046">
    <property type="entry name" value="MurCDEF_CellWall_CoF430Synth"/>
</dbReference>
<keyword evidence="4" id="KW-1133">Transmembrane helix</keyword>
<dbReference type="Pfam" id="PF02875">
    <property type="entry name" value="Mur_ligase_C"/>
    <property type="match status" value="1"/>
</dbReference>
<dbReference type="Gene3D" id="3.40.1190.10">
    <property type="entry name" value="Mur-like, catalytic domain"/>
    <property type="match status" value="1"/>
</dbReference>
<dbReference type="PANTHER" id="PTHR43024:SF1">
    <property type="entry name" value="UDP-N-ACETYLMURAMOYL-TRIPEPTIDE--D-ALANYL-D-ALANINE LIGASE"/>
    <property type="match status" value="1"/>
</dbReference>
<name>A0A2M8KT55_9BACT</name>
<dbReference type="Gene3D" id="3.90.190.20">
    <property type="entry name" value="Mur ligase, C-terminal domain"/>
    <property type="match status" value="1"/>
</dbReference>
<organism evidence="6 7">
    <name type="scientific">Candidatus Roizmanbacteria bacterium CG10_big_fil_rev_8_21_14_0_10_39_6</name>
    <dbReference type="NCBI Taxonomy" id="1974853"/>
    <lineage>
        <taxon>Bacteria</taxon>
        <taxon>Candidatus Roizmaniibacteriota</taxon>
    </lineage>
</organism>
<dbReference type="GO" id="GO:0005524">
    <property type="term" value="F:ATP binding"/>
    <property type="evidence" value="ECO:0007669"/>
    <property type="project" value="UniProtKB-KW"/>
</dbReference>
<dbReference type="SUPFAM" id="SSF53244">
    <property type="entry name" value="MurD-like peptide ligases, peptide-binding domain"/>
    <property type="match status" value="1"/>
</dbReference>
<sequence>MKSQMYFLFARYFRFFARIVLNRWRPRVVAVTGTAGKTSALQLLASALETKYSVYVSKKANSAIGISYSILGIVPATYSVIEFLWFLMSTPFRCIYFYILKRDETIFAVELDVDRPGEMEFMSAFIHPEVIYWVSSYAMHIESFAQLVAKGIYPDEVTAMSHEYAKIARGTSNAPLRLVVAAKNIHIVKALQGLKPIPLYIAESAIQSWTLGVKRTTFDIKVDKEIVSFTIDRIAQKNFGYTALAVYTIGDYFGIDRQDILNVIKDYRFPPGRATILPGVHNTTIIDSSYNSSFEACKGMLELLATYMRRRKIAVLGDIRELGRLSQSEHERLAGEIITNSINQVVLVGPNMKQYVLPYLLDHGYTSEMVHYFSNTYQAGIFLKERLSKAGDIILLKASQNTLFFEIIAEMMLENKEDVSKLCRREKLWELKRQQIIQDFYRQIHQE</sequence>
<evidence type="ECO:0000256" key="3">
    <source>
        <dbReference type="ARBA" id="ARBA00022840"/>
    </source>
</evidence>
<keyword evidence="2" id="KW-0547">Nucleotide-binding</keyword>
<evidence type="ECO:0000313" key="6">
    <source>
        <dbReference type="EMBL" id="PJE63105.1"/>
    </source>
</evidence>
<evidence type="ECO:0000256" key="4">
    <source>
        <dbReference type="SAM" id="Phobius"/>
    </source>
</evidence>
<dbReference type="InterPro" id="IPR036565">
    <property type="entry name" value="Mur-like_cat_sf"/>
</dbReference>
<dbReference type="AlphaFoldDB" id="A0A2M8KT55"/>
<proteinExistence type="predicted"/>
<accession>A0A2M8KT55</accession>